<protein>
    <recommendedName>
        <fullName evidence="2">Carboxypeptidase</fullName>
        <ecNumber evidence="2">3.4.16.-</ecNumber>
    </recommendedName>
</protein>
<dbReference type="Pfam" id="PF00450">
    <property type="entry name" value="Peptidase_S10"/>
    <property type="match status" value="1"/>
</dbReference>
<sequence>SSSGWDSNKQTQTISPPSRRCCTTCIACTTSQHHHIYPSLTRPPAPACVLLLSSTTSPCHGSTMAPARSLLLSCVALLLVLPSRAAAAGTADGSEEWGYMQVRPKAHMFWWLYRSPHRVDNGTAPWPTVLWLQGGPGASGVGYGNFMEIGPLDTDLKPRATTWLNKADLLFVDNPVGTGFSFVEGGNKSLMARTDGQAARDLTALLIKLYRHNKPLQGSPLYIVAESYGGKFAVTTALTALKAIRHGHLRAKLGGVALGDSWISPEDSVLSWGPLLYQLSRIDEKGLQQCDSLANKIKAQLKAKQYAAAEKSWEDLESAVLEQSNSVNFYNILKDESSEDAAVLATAGAAVRKVGYTRYLSSKATREGGLDGLMNAEVKAKLGIIPNNFTWGEQSGDVFEALAGDFMKPRINEVDQLLRLGVEVTIYSGQLDLICATKGTLDWVQKLKWEGLKNFTGSPRKPLYCKGGEGEGEGEAAGTQAFLKSYKNLKFYWILGAGHMIPIDNPCPALNMLGDITQSPAR</sequence>
<dbReference type="SUPFAM" id="SSF53474">
    <property type="entry name" value="alpha/beta-Hydrolases"/>
    <property type="match status" value="1"/>
</dbReference>
<dbReference type="PANTHER" id="PTHR11802:SF498">
    <property type="entry name" value="OS03G0393066 PROTEIN"/>
    <property type="match status" value="1"/>
</dbReference>
<evidence type="ECO:0000256" key="1">
    <source>
        <dbReference type="ARBA" id="ARBA00009431"/>
    </source>
</evidence>
<dbReference type="Proteomes" id="UP000015105">
    <property type="component" value="Chromosome 7D"/>
</dbReference>
<dbReference type="InterPro" id="IPR018202">
    <property type="entry name" value="Ser_caboxypep_ser_AS"/>
</dbReference>
<dbReference type="EnsemblPlants" id="AET7Gv20680300.3">
    <property type="protein sequence ID" value="AET7Gv20680300.3"/>
    <property type="gene ID" value="AET7Gv20680300"/>
</dbReference>
<proteinExistence type="inferred from homology"/>
<reference evidence="4" key="1">
    <citation type="journal article" date="2014" name="Science">
        <title>Ancient hybridizations among the ancestral genomes of bread wheat.</title>
        <authorList>
            <consortium name="International Wheat Genome Sequencing Consortium,"/>
            <person name="Marcussen T."/>
            <person name="Sandve S.R."/>
            <person name="Heier L."/>
            <person name="Spannagl M."/>
            <person name="Pfeifer M."/>
            <person name="Jakobsen K.S."/>
            <person name="Wulff B.B."/>
            <person name="Steuernagel B."/>
            <person name="Mayer K.F."/>
            <person name="Olsen O.A."/>
        </authorList>
    </citation>
    <scope>NUCLEOTIDE SEQUENCE [LARGE SCALE GENOMIC DNA]</scope>
    <source>
        <strain evidence="4">cv. AL8/78</strain>
    </source>
</reference>
<organism evidence="3 4">
    <name type="scientific">Aegilops tauschii subsp. strangulata</name>
    <name type="common">Goatgrass</name>
    <dbReference type="NCBI Taxonomy" id="200361"/>
    <lineage>
        <taxon>Eukaryota</taxon>
        <taxon>Viridiplantae</taxon>
        <taxon>Streptophyta</taxon>
        <taxon>Embryophyta</taxon>
        <taxon>Tracheophyta</taxon>
        <taxon>Spermatophyta</taxon>
        <taxon>Magnoliopsida</taxon>
        <taxon>Liliopsida</taxon>
        <taxon>Poales</taxon>
        <taxon>Poaceae</taxon>
        <taxon>BOP clade</taxon>
        <taxon>Pooideae</taxon>
        <taxon>Triticodae</taxon>
        <taxon>Triticeae</taxon>
        <taxon>Triticinae</taxon>
        <taxon>Aegilops</taxon>
    </lineage>
</organism>
<reference evidence="3" key="5">
    <citation type="journal article" date="2021" name="G3 (Bethesda)">
        <title>Aegilops tauschii genome assembly Aet v5.0 features greater sequence contiguity and improved annotation.</title>
        <authorList>
            <person name="Wang L."/>
            <person name="Zhu T."/>
            <person name="Rodriguez J.C."/>
            <person name="Deal K.R."/>
            <person name="Dubcovsky J."/>
            <person name="McGuire P.E."/>
            <person name="Lux T."/>
            <person name="Spannagl M."/>
            <person name="Mayer K.F.X."/>
            <person name="Baldrich P."/>
            <person name="Meyers B.C."/>
            <person name="Huo N."/>
            <person name="Gu Y.Q."/>
            <person name="Zhou H."/>
            <person name="Devos K.M."/>
            <person name="Bennetzen J.L."/>
            <person name="Unver T."/>
            <person name="Budak H."/>
            <person name="Gulick P.J."/>
            <person name="Galiba G."/>
            <person name="Kalapos B."/>
            <person name="Nelson D.R."/>
            <person name="Li P."/>
            <person name="You F.M."/>
            <person name="Luo M.C."/>
            <person name="Dvorak J."/>
        </authorList>
    </citation>
    <scope>NUCLEOTIDE SEQUENCE [LARGE SCALE GENOMIC DNA]</scope>
    <source>
        <strain evidence="3">cv. AL8/78</strain>
    </source>
</reference>
<keyword evidence="2" id="KW-0378">Hydrolase</keyword>
<evidence type="ECO:0000256" key="2">
    <source>
        <dbReference type="RuleBase" id="RU361156"/>
    </source>
</evidence>
<dbReference type="PANTHER" id="PTHR11802">
    <property type="entry name" value="SERINE PROTEASE FAMILY S10 SERINE CARBOXYPEPTIDASE"/>
    <property type="match status" value="1"/>
</dbReference>
<dbReference type="EC" id="3.4.16.-" evidence="2"/>
<keyword evidence="2" id="KW-0645">Protease</keyword>
<dbReference type="STRING" id="200361.A0A453RSN8"/>
<dbReference type="InterPro" id="IPR001563">
    <property type="entry name" value="Peptidase_S10"/>
</dbReference>
<dbReference type="GO" id="GO:0004185">
    <property type="term" value="F:serine-type carboxypeptidase activity"/>
    <property type="evidence" value="ECO:0007669"/>
    <property type="project" value="UniProtKB-UniRule"/>
</dbReference>
<comment type="similarity">
    <text evidence="1 2">Belongs to the peptidase S10 family.</text>
</comment>
<evidence type="ECO:0000313" key="4">
    <source>
        <dbReference type="Proteomes" id="UP000015105"/>
    </source>
</evidence>
<dbReference type="AlphaFoldDB" id="A0A453RSN8"/>
<dbReference type="Gramene" id="AET7Gv20680300.3">
    <property type="protein sequence ID" value="AET7Gv20680300.3"/>
    <property type="gene ID" value="AET7Gv20680300"/>
</dbReference>
<dbReference type="Gene3D" id="3.40.50.1820">
    <property type="entry name" value="alpha/beta hydrolase"/>
    <property type="match status" value="1"/>
</dbReference>
<reference evidence="4" key="2">
    <citation type="journal article" date="2017" name="Nat. Plants">
        <title>The Aegilops tauschii genome reveals multiple impacts of transposons.</title>
        <authorList>
            <person name="Zhao G."/>
            <person name="Zou C."/>
            <person name="Li K."/>
            <person name="Wang K."/>
            <person name="Li T."/>
            <person name="Gao L."/>
            <person name="Zhang X."/>
            <person name="Wang H."/>
            <person name="Yang Z."/>
            <person name="Liu X."/>
            <person name="Jiang W."/>
            <person name="Mao L."/>
            <person name="Kong X."/>
            <person name="Jiao Y."/>
            <person name="Jia J."/>
        </authorList>
    </citation>
    <scope>NUCLEOTIDE SEQUENCE [LARGE SCALE GENOMIC DNA]</scope>
    <source>
        <strain evidence="4">cv. AL8/78</strain>
    </source>
</reference>
<dbReference type="GO" id="GO:0006508">
    <property type="term" value="P:proteolysis"/>
    <property type="evidence" value="ECO:0007669"/>
    <property type="project" value="UniProtKB-KW"/>
</dbReference>
<keyword evidence="2" id="KW-0121">Carboxypeptidase</keyword>
<dbReference type="InterPro" id="IPR029058">
    <property type="entry name" value="AB_hydrolase_fold"/>
</dbReference>
<dbReference type="PRINTS" id="PR00724">
    <property type="entry name" value="CRBOXYPTASEC"/>
</dbReference>
<dbReference type="PROSITE" id="PS00131">
    <property type="entry name" value="CARBOXYPEPT_SER_SER"/>
    <property type="match status" value="1"/>
</dbReference>
<reference evidence="3" key="3">
    <citation type="journal article" date="2017" name="Nature">
        <title>Genome sequence of the progenitor of the wheat D genome Aegilops tauschii.</title>
        <authorList>
            <person name="Luo M.C."/>
            <person name="Gu Y.Q."/>
            <person name="Puiu D."/>
            <person name="Wang H."/>
            <person name="Twardziok S.O."/>
            <person name="Deal K.R."/>
            <person name="Huo N."/>
            <person name="Zhu T."/>
            <person name="Wang L."/>
            <person name="Wang Y."/>
            <person name="McGuire P.E."/>
            <person name="Liu S."/>
            <person name="Long H."/>
            <person name="Ramasamy R.K."/>
            <person name="Rodriguez J.C."/>
            <person name="Van S.L."/>
            <person name="Yuan L."/>
            <person name="Wang Z."/>
            <person name="Xia Z."/>
            <person name="Xiao L."/>
            <person name="Anderson O.D."/>
            <person name="Ouyang S."/>
            <person name="Liang Y."/>
            <person name="Zimin A.V."/>
            <person name="Pertea G."/>
            <person name="Qi P."/>
            <person name="Bennetzen J.L."/>
            <person name="Dai X."/>
            <person name="Dawson M.W."/>
            <person name="Muller H.G."/>
            <person name="Kugler K."/>
            <person name="Rivarola-Duarte L."/>
            <person name="Spannagl M."/>
            <person name="Mayer K.F.X."/>
            <person name="Lu F.H."/>
            <person name="Bevan M.W."/>
            <person name="Leroy P."/>
            <person name="Li P."/>
            <person name="You F.M."/>
            <person name="Sun Q."/>
            <person name="Liu Z."/>
            <person name="Lyons E."/>
            <person name="Wicker T."/>
            <person name="Salzberg S.L."/>
            <person name="Devos K.M."/>
            <person name="Dvorak J."/>
        </authorList>
    </citation>
    <scope>NUCLEOTIDE SEQUENCE [LARGE SCALE GENOMIC DNA]</scope>
    <source>
        <strain evidence="3">cv. AL8/78</strain>
    </source>
</reference>
<name>A0A453RSN8_AEGTS</name>
<keyword evidence="4" id="KW-1185">Reference proteome</keyword>
<evidence type="ECO:0000313" key="3">
    <source>
        <dbReference type="EnsemblPlants" id="AET7Gv20680300.3"/>
    </source>
</evidence>
<reference evidence="3" key="4">
    <citation type="submission" date="2019-03" db="UniProtKB">
        <authorList>
            <consortium name="EnsemblPlants"/>
        </authorList>
    </citation>
    <scope>IDENTIFICATION</scope>
</reference>
<accession>A0A453RSN8</accession>
<dbReference type="FunFam" id="3.40.50.1820:FF:000123">
    <property type="entry name" value="Carboxypeptidase"/>
    <property type="match status" value="1"/>
</dbReference>